<sequence length="255" mass="27363">MRSHEIDYQIVGDDIQFVVLGLNQDETVIAEAGSFMMMDEGIRMETLFGSASDQEKGFGGKLLSAGKRMISGESMFITTFTNELEALKKVAFAAPYPGKILPLDLSEYGEKIVCQRNSFLCATKDVTISAELTKKLRAGFFGGESMLLQKLEGNGTAFIHAGGVVVKRELQPGEVLKIDTGCLVAMTQDVEYSVEMVKGIKSIAFSGNGLFNTTLTGPGTVWIQSMPFSRLAGHIHAAAPSSGGSDGGLLNELFD</sequence>
<accession>A0A6M6E5R2</accession>
<organism evidence="1 2">
    <name type="scientific">Priestia megaterium</name>
    <name type="common">Bacillus megaterium</name>
    <dbReference type="NCBI Taxonomy" id="1404"/>
    <lineage>
        <taxon>Bacteria</taxon>
        <taxon>Bacillati</taxon>
        <taxon>Bacillota</taxon>
        <taxon>Bacilli</taxon>
        <taxon>Bacillales</taxon>
        <taxon>Bacillaceae</taxon>
        <taxon>Priestia</taxon>
    </lineage>
</organism>
<geneLocation type="plasmid" evidence="2">
    <name>pfdu301a</name>
</geneLocation>
<dbReference type="Proteomes" id="UP000501076">
    <property type="component" value="Plasmid pFDU301A"/>
</dbReference>
<protein>
    <submittedName>
        <fullName evidence="1">TIGR00266 family protein</fullName>
    </submittedName>
</protein>
<evidence type="ECO:0000313" key="2">
    <source>
        <dbReference type="Proteomes" id="UP000501076"/>
    </source>
</evidence>
<dbReference type="PANTHER" id="PTHR43657:SF1">
    <property type="entry name" value="ALTERED INHERITANCE OF MITOCHONDRIA PROTEIN 24, MITOCHONDRIAL"/>
    <property type="match status" value="1"/>
</dbReference>
<keyword evidence="1" id="KW-0614">Plasmid</keyword>
<dbReference type="Gene3D" id="3.60.160.10">
    <property type="entry name" value="Mitochondrial biogenesis AIM24"/>
    <property type="match status" value="1"/>
</dbReference>
<dbReference type="NCBIfam" id="TIGR00266">
    <property type="entry name" value="TIGR00266 family protein"/>
    <property type="match status" value="1"/>
</dbReference>
<dbReference type="InterPro" id="IPR002838">
    <property type="entry name" value="AIM24"/>
</dbReference>
<dbReference type="RefSeq" id="WP_171777910.1">
    <property type="nucleotide sequence ID" value="NZ_CP045273.1"/>
</dbReference>
<evidence type="ECO:0000313" key="1">
    <source>
        <dbReference type="EMBL" id="QJX79928.1"/>
    </source>
</evidence>
<dbReference type="Pfam" id="PF01987">
    <property type="entry name" value="AIM24"/>
    <property type="match status" value="1"/>
</dbReference>
<dbReference type="AlphaFoldDB" id="A0A6M6E5R2"/>
<dbReference type="PANTHER" id="PTHR43657">
    <property type="entry name" value="TRYPTOPHAN RNA-BINDING ATTENUATOR PROTEIN-LIKE PROTEIN"/>
    <property type="match status" value="1"/>
</dbReference>
<reference evidence="1 2" key="1">
    <citation type="submission" date="2019-10" db="EMBL/GenBank/DDBJ databases">
        <title>Complete genome sequences for adaption low water activity.</title>
        <authorList>
            <person name="Zhao L."/>
            <person name="Zhong J."/>
        </authorList>
    </citation>
    <scope>NUCLEOTIDE SEQUENCE [LARGE SCALE GENOMIC DNA]</scope>
    <source>
        <strain evidence="1 2">FDU301</strain>
        <plasmid evidence="2">pfdu301a</plasmid>
    </source>
</reference>
<dbReference type="EMBL" id="CP045273">
    <property type="protein sequence ID" value="QJX79928.1"/>
    <property type="molecule type" value="Genomic_DNA"/>
</dbReference>
<dbReference type="InterPro" id="IPR016031">
    <property type="entry name" value="Trp_RNA-bd_attenuator-like_dom"/>
</dbReference>
<dbReference type="SUPFAM" id="SSF51219">
    <property type="entry name" value="TRAP-like"/>
    <property type="match status" value="1"/>
</dbReference>
<name>A0A6M6E5R2_PRIMG</name>
<proteinExistence type="predicted"/>
<gene>
    <name evidence="1" type="ORF">FDZ14_27900</name>
</gene>
<dbReference type="InterPro" id="IPR036983">
    <property type="entry name" value="AIM24_sf"/>
</dbReference>